<dbReference type="InterPro" id="IPR012349">
    <property type="entry name" value="Split_barrel_FMN-bd"/>
</dbReference>
<dbReference type="Proteomes" id="UP001597362">
    <property type="component" value="Unassembled WGS sequence"/>
</dbReference>
<comment type="caution">
    <text evidence="2">The sequence shown here is derived from an EMBL/GenBank/DDBJ whole genome shotgun (WGS) entry which is preliminary data.</text>
</comment>
<proteinExistence type="predicted"/>
<dbReference type="Gene3D" id="2.30.110.10">
    <property type="entry name" value="Electron Transport, Fmn-binding Protein, Chain A"/>
    <property type="match status" value="1"/>
</dbReference>
<dbReference type="RefSeq" id="WP_377774346.1">
    <property type="nucleotide sequence ID" value="NZ_JBHUHO010000039.1"/>
</dbReference>
<dbReference type="PANTHER" id="PTHR34818">
    <property type="entry name" value="PROTEIN BLI-3"/>
    <property type="match status" value="1"/>
</dbReference>
<name>A0ABW4YNT0_9BACL</name>
<accession>A0ABW4YNT0</accession>
<evidence type="ECO:0000313" key="2">
    <source>
        <dbReference type="EMBL" id="MFD2117311.1"/>
    </source>
</evidence>
<dbReference type="InterPro" id="IPR038725">
    <property type="entry name" value="YdaG_split_barrel_FMN-bd"/>
</dbReference>
<dbReference type="InterPro" id="IPR052917">
    <property type="entry name" value="Stress-Dev_Protein"/>
</dbReference>
<reference evidence="3" key="1">
    <citation type="journal article" date="2019" name="Int. J. Syst. Evol. Microbiol.">
        <title>The Global Catalogue of Microorganisms (GCM) 10K type strain sequencing project: providing services to taxonomists for standard genome sequencing and annotation.</title>
        <authorList>
            <consortium name="The Broad Institute Genomics Platform"/>
            <consortium name="The Broad Institute Genome Sequencing Center for Infectious Disease"/>
            <person name="Wu L."/>
            <person name="Ma J."/>
        </authorList>
    </citation>
    <scope>NUCLEOTIDE SEQUENCE [LARGE SCALE GENOMIC DNA]</scope>
    <source>
        <strain evidence="3">GH52</strain>
    </source>
</reference>
<gene>
    <name evidence="2" type="ORF">ACFSJH_16400</name>
</gene>
<keyword evidence="3" id="KW-1185">Reference proteome</keyword>
<feature type="domain" description="General stress protein FMN-binding split barrel" evidence="1">
    <location>
        <begin position="12"/>
        <end position="153"/>
    </location>
</feature>
<evidence type="ECO:0000259" key="1">
    <source>
        <dbReference type="Pfam" id="PF16242"/>
    </source>
</evidence>
<organism evidence="2 3">
    <name type="scientific">Paenibacillus yanchengensis</name>
    <dbReference type="NCBI Taxonomy" id="2035833"/>
    <lineage>
        <taxon>Bacteria</taxon>
        <taxon>Bacillati</taxon>
        <taxon>Bacillota</taxon>
        <taxon>Bacilli</taxon>
        <taxon>Bacillales</taxon>
        <taxon>Paenibacillaceae</taxon>
        <taxon>Paenibacillus</taxon>
    </lineage>
</organism>
<protein>
    <submittedName>
        <fullName evidence="2">Pyridoxamine 5'-phosphate oxidase family protein</fullName>
    </submittedName>
</protein>
<dbReference type="SUPFAM" id="SSF50475">
    <property type="entry name" value="FMN-binding split barrel"/>
    <property type="match status" value="1"/>
</dbReference>
<dbReference type="PANTHER" id="PTHR34818:SF1">
    <property type="entry name" value="PROTEIN BLI-3"/>
    <property type="match status" value="1"/>
</dbReference>
<evidence type="ECO:0000313" key="3">
    <source>
        <dbReference type="Proteomes" id="UP001597362"/>
    </source>
</evidence>
<dbReference type="Pfam" id="PF16242">
    <property type="entry name" value="Pyrid_ox_like"/>
    <property type="match status" value="1"/>
</dbReference>
<dbReference type="EMBL" id="JBHUHO010000039">
    <property type="protein sequence ID" value="MFD2117311.1"/>
    <property type="molecule type" value="Genomic_DNA"/>
</dbReference>
<sequence length="167" mass="19061">MTHQQVTTDEEALATVRKLIKGIDVAMLTTVSAQGLVSRPMQTQAVEFDGDLWFITMKDTDKYDELKQNPHVNVNYVGKSYVSIRGTAEIVNDRAKIAQFWNAAYEKMLQTTNDDPNLILIKVHAETAEYWEMGNIRKLVKQLFHTITGDKEDNAHLNEVVHLEKNN</sequence>